<dbReference type="AlphaFoldDB" id="A0A1R4FK63"/>
<evidence type="ECO:0000313" key="1">
    <source>
        <dbReference type="EMBL" id="SJM56269.1"/>
    </source>
</evidence>
<reference evidence="1 2" key="1">
    <citation type="submission" date="2017-02" db="EMBL/GenBank/DDBJ databases">
        <authorList>
            <person name="Peterson S.W."/>
        </authorList>
    </citation>
    <scope>NUCLEOTIDE SEQUENCE [LARGE SCALE GENOMIC DNA]</scope>
    <source>
        <strain evidence="1 2">B Ar 00.02</strain>
    </source>
</reference>
<dbReference type="RefSeq" id="WP_086995964.1">
    <property type="nucleotide sequence ID" value="NZ_FUHW01000020.1"/>
</dbReference>
<keyword evidence="2" id="KW-1185">Reference proteome</keyword>
<accession>A0A1R4FK63</accession>
<organism evidence="1 2">
    <name type="scientific">Arthrobacter rhombi</name>
    <dbReference type="NCBI Taxonomy" id="71253"/>
    <lineage>
        <taxon>Bacteria</taxon>
        <taxon>Bacillati</taxon>
        <taxon>Actinomycetota</taxon>
        <taxon>Actinomycetes</taxon>
        <taxon>Micrococcales</taxon>
        <taxon>Micrococcaceae</taxon>
        <taxon>Arthrobacter</taxon>
    </lineage>
</organism>
<dbReference type="Gene3D" id="1.10.10.10">
    <property type="entry name" value="Winged helix-like DNA-binding domain superfamily/Winged helix DNA-binding domain"/>
    <property type="match status" value="1"/>
</dbReference>
<protein>
    <submittedName>
        <fullName evidence="1">Possible transcriptional regulator</fullName>
    </submittedName>
</protein>
<dbReference type="InterPro" id="IPR036390">
    <property type="entry name" value="WH_DNA-bd_sf"/>
</dbReference>
<evidence type="ECO:0000313" key="2">
    <source>
        <dbReference type="Proteomes" id="UP000195913"/>
    </source>
</evidence>
<dbReference type="SUPFAM" id="SSF46785">
    <property type="entry name" value="Winged helix' DNA-binding domain"/>
    <property type="match status" value="1"/>
</dbReference>
<proteinExistence type="predicted"/>
<gene>
    <name evidence="1" type="ORF">FM101_04355</name>
</gene>
<name>A0A1R4FK63_9MICC</name>
<dbReference type="InterPro" id="IPR036388">
    <property type="entry name" value="WH-like_DNA-bd_sf"/>
</dbReference>
<sequence>MRPVSRHRSLQDIATVADPLRASIYELVSRSRESVGRDEVARELGLARHAAAFQLDRLAEQGLLTVEFRRLNGATGPGSGRPSKVYRATRTEVSASVPQREYTVAADIMAEAIDASRLDGRSMDEHLPEAAREAGRRLAAGQADVQAFLATNGYRPEDRQDGTTDLTNCPFHSLANRHTDTVCGINQELICGALETLGSERHTERVEPSAPCGCCVRLAAE</sequence>
<dbReference type="EMBL" id="FUHW01000020">
    <property type="protein sequence ID" value="SJM56269.1"/>
    <property type="molecule type" value="Genomic_DNA"/>
</dbReference>
<dbReference type="Proteomes" id="UP000195913">
    <property type="component" value="Unassembled WGS sequence"/>
</dbReference>